<evidence type="ECO:0000313" key="1">
    <source>
        <dbReference type="EMBL" id="KGK34566.1"/>
    </source>
</evidence>
<comment type="caution">
    <text evidence="1">The sequence shown here is derived from an EMBL/GenBank/DDBJ whole genome shotgun (WGS) entry which is preliminary data.</text>
</comment>
<dbReference type="AlphaFoldDB" id="A0A099NRN4"/>
<evidence type="ECO:0000313" key="2">
    <source>
        <dbReference type="Proteomes" id="UP000029867"/>
    </source>
</evidence>
<gene>
    <name evidence="1" type="ORF">JL09_g6286</name>
</gene>
<name>A0A099NRN4_PICKU</name>
<dbReference type="HOGENOM" id="CLU_3384902_0_0_1"/>
<proteinExistence type="predicted"/>
<sequence>MLKVLLVGNEYKQIITAKGNLQKYGTGSSSEYK</sequence>
<organism evidence="1 2">
    <name type="scientific">Pichia kudriavzevii</name>
    <name type="common">Yeast</name>
    <name type="synonym">Issatchenkia orientalis</name>
    <dbReference type="NCBI Taxonomy" id="4909"/>
    <lineage>
        <taxon>Eukaryota</taxon>
        <taxon>Fungi</taxon>
        <taxon>Dikarya</taxon>
        <taxon>Ascomycota</taxon>
        <taxon>Saccharomycotina</taxon>
        <taxon>Pichiomycetes</taxon>
        <taxon>Pichiales</taxon>
        <taxon>Pichiaceae</taxon>
        <taxon>Pichia</taxon>
    </lineage>
</organism>
<accession>A0A099NRN4</accession>
<dbReference type="EMBL" id="JQFK01001509">
    <property type="protein sequence ID" value="KGK34566.1"/>
    <property type="molecule type" value="Genomic_DNA"/>
</dbReference>
<protein>
    <submittedName>
        <fullName evidence="1">Uncharacterized protein</fullName>
    </submittedName>
</protein>
<dbReference type="Proteomes" id="UP000029867">
    <property type="component" value="Unassembled WGS sequence"/>
</dbReference>
<reference evidence="2" key="1">
    <citation type="journal article" date="2014" name="Microb. Cell Fact.">
        <title>Exploiting Issatchenkia orientalis SD108 for succinic acid production.</title>
        <authorList>
            <person name="Xiao H."/>
            <person name="Shao Z."/>
            <person name="Jiang Y."/>
            <person name="Dole S."/>
            <person name="Zhao H."/>
        </authorList>
    </citation>
    <scope>NUCLEOTIDE SEQUENCE [LARGE SCALE GENOMIC DNA]</scope>
    <source>
        <strain evidence="2">SD108</strain>
    </source>
</reference>